<dbReference type="InterPro" id="IPR011057">
    <property type="entry name" value="Mss4-like_sf"/>
</dbReference>
<evidence type="ECO:0000256" key="4">
    <source>
        <dbReference type="ARBA" id="ARBA00023239"/>
    </source>
</evidence>
<comment type="caution">
    <text evidence="6">The sequence shown here is derived from an EMBL/GenBank/DDBJ whole genome shotgun (WGS) entry which is preliminary data.</text>
</comment>
<evidence type="ECO:0000313" key="6">
    <source>
        <dbReference type="EMBL" id="TFU01117.1"/>
    </source>
</evidence>
<accession>A0A4Y9EKL9</accession>
<dbReference type="PANTHER" id="PTHR33337:SF40">
    <property type="entry name" value="CENP-V_GFA DOMAIN-CONTAINING PROTEIN-RELATED"/>
    <property type="match status" value="1"/>
</dbReference>
<dbReference type="Gene3D" id="3.90.1590.10">
    <property type="entry name" value="glutathione-dependent formaldehyde- activating enzyme (gfa)"/>
    <property type="match status" value="1"/>
</dbReference>
<dbReference type="PROSITE" id="PS51891">
    <property type="entry name" value="CENP_V_GFA"/>
    <property type="match status" value="1"/>
</dbReference>
<comment type="similarity">
    <text evidence="1">Belongs to the Gfa family.</text>
</comment>
<keyword evidence="3" id="KW-0862">Zinc</keyword>
<sequence>MSHVTTGGCLCGGLRYAAAGVPDNAGLCFCADCRKASGGAGIGFMGFSSSALTFSGAARQYVSKSARGSDAVRNFCPVCGSLVFGGIVGTDTDHTIYAGSLDDPAVFVPQIVIFNRDRPVWAPLPAGLSVFEAMPD</sequence>
<keyword evidence="2" id="KW-0479">Metal-binding</keyword>
<proteinExistence type="inferred from homology"/>
<dbReference type="OrthoDB" id="7186766at2"/>
<reference evidence="6 7" key="1">
    <citation type="submission" date="2019-02" db="EMBL/GenBank/DDBJ databases">
        <title>Polymorphobacter sp. isolated from the lake at the Tibet of China.</title>
        <authorList>
            <person name="Li A."/>
        </authorList>
    </citation>
    <scope>NUCLEOTIDE SEQUENCE [LARGE SCALE GENOMIC DNA]</scope>
    <source>
        <strain evidence="6 7">DJ1R-1</strain>
    </source>
</reference>
<protein>
    <submittedName>
        <fullName evidence="6">GFA family protein</fullName>
    </submittedName>
</protein>
<gene>
    <name evidence="6" type="ORF">EUV02_12450</name>
</gene>
<dbReference type="InterPro" id="IPR006913">
    <property type="entry name" value="CENP-V/GFA"/>
</dbReference>
<evidence type="ECO:0000256" key="1">
    <source>
        <dbReference type="ARBA" id="ARBA00005495"/>
    </source>
</evidence>
<organism evidence="6 7">
    <name type="scientific">Glacieibacterium arshaanense</name>
    <dbReference type="NCBI Taxonomy" id="2511025"/>
    <lineage>
        <taxon>Bacteria</taxon>
        <taxon>Pseudomonadati</taxon>
        <taxon>Pseudomonadota</taxon>
        <taxon>Alphaproteobacteria</taxon>
        <taxon>Sphingomonadales</taxon>
        <taxon>Sphingosinicellaceae</taxon>
        <taxon>Glacieibacterium</taxon>
    </lineage>
</organism>
<evidence type="ECO:0000256" key="2">
    <source>
        <dbReference type="ARBA" id="ARBA00022723"/>
    </source>
</evidence>
<dbReference type="GO" id="GO:0016846">
    <property type="term" value="F:carbon-sulfur lyase activity"/>
    <property type="evidence" value="ECO:0007669"/>
    <property type="project" value="InterPro"/>
</dbReference>
<dbReference type="Proteomes" id="UP000297737">
    <property type="component" value="Unassembled WGS sequence"/>
</dbReference>
<keyword evidence="4" id="KW-0456">Lyase</keyword>
<dbReference type="PANTHER" id="PTHR33337">
    <property type="entry name" value="GFA DOMAIN-CONTAINING PROTEIN"/>
    <property type="match status" value="1"/>
</dbReference>
<dbReference type="EMBL" id="SIHO01000003">
    <property type="protein sequence ID" value="TFU01117.1"/>
    <property type="molecule type" value="Genomic_DNA"/>
</dbReference>
<evidence type="ECO:0000313" key="7">
    <source>
        <dbReference type="Proteomes" id="UP000297737"/>
    </source>
</evidence>
<dbReference type="SUPFAM" id="SSF51316">
    <property type="entry name" value="Mss4-like"/>
    <property type="match status" value="1"/>
</dbReference>
<dbReference type="AlphaFoldDB" id="A0A4Y9EKL9"/>
<dbReference type="RefSeq" id="WP_135246621.1">
    <property type="nucleotide sequence ID" value="NZ_SIHO01000003.1"/>
</dbReference>
<evidence type="ECO:0000259" key="5">
    <source>
        <dbReference type="PROSITE" id="PS51891"/>
    </source>
</evidence>
<keyword evidence="7" id="KW-1185">Reference proteome</keyword>
<dbReference type="GO" id="GO:0046872">
    <property type="term" value="F:metal ion binding"/>
    <property type="evidence" value="ECO:0007669"/>
    <property type="project" value="UniProtKB-KW"/>
</dbReference>
<dbReference type="Pfam" id="PF04828">
    <property type="entry name" value="GFA"/>
    <property type="match status" value="1"/>
</dbReference>
<evidence type="ECO:0000256" key="3">
    <source>
        <dbReference type="ARBA" id="ARBA00022833"/>
    </source>
</evidence>
<name>A0A4Y9EKL9_9SPHN</name>
<feature type="domain" description="CENP-V/GFA" evidence="5">
    <location>
        <begin position="5"/>
        <end position="132"/>
    </location>
</feature>